<evidence type="ECO:0000256" key="1">
    <source>
        <dbReference type="ARBA" id="ARBA00004571"/>
    </source>
</evidence>
<evidence type="ECO:0000256" key="4">
    <source>
        <dbReference type="ARBA" id="ARBA00022452"/>
    </source>
</evidence>
<dbReference type="PRINTS" id="PR00184">
    <property type="entry name" value="NEISSPPORIN"/>
</dbReference>
<comment type="subunit">
    <text evidence="2">Homotrimer.</text>
</comment>
<keyword evidence="9" id="KW-0472">Membrane</keyword>
<reference evidence="13 14" key="1">
    <citation type="journal article" date="2012" name="J. Bacteriol.">
        <title>Genome sequence of the pathogenic Herbaspirillum seropedicae strain Os34, isolated from rice roots.</title>
        <authorList>
            <person name="Ye W."/>
            <person name="Ye S."/>
            <person name="Liu J."/>
            <person name="Chang S."/>
            <person name="Chen M."/>
            <person name="Zhu B."/>
            <person name="Guo L."/>
            <person name="An Q."/>
        </authorList>
    </citation>
    <scope>NUCLEOTIDE SEQUENCE [LARGE SCALE GENOMIC DNA]</scope>
    <source>
        <strain evidence="13 14">Os34</strain>
    </source>
</reference>
<gene>
    <name evidence="13" type="ORF">C798_26165</name>
</gene>
<dbReference type="PANTHER" id="PTHR34501">
    <property type="entry name" value="PROTEIN YDDL-RELATED"/>
    <property type="match status" value="1"/>
</dbReference>
<evidence type="ECO:0000256" key="7">
    <source>
        <dbReference type="ARBA" id="ARBA00023065"/>
    </source>
</evidence>
<feature type="chain" id="PRO_5027012226" evidence="11">
    <location>
        <begin position="36"/>
        <end position="405"/>
    </location>
</feature>
<keyword evidence="8" id="KW-0626">Porin</keyword>
<dbReference type="RefSeq" id="WP_017450022.1">
    <property type="nucleotide sequence ID" value="NZ_CP008956.1"/>
</dbReference>
<feature type="domain" description="Porin" evidence="12">
    <location>
        <begin position="24"/>
        <end position="361"/>
    </location>
</feature>
<keyword evidence="6 11" id="KW-0732">Signal</keyword>
<dbReference type="AlphaFoldDB" id="A0A6M3ZYB0"/>
<organism evidence="13 14">
    <name type="scientific">Herbaspirillum rubrisubalbicans Os34</name>
    <dbReference type="NCBI Taxonomy" id="1235827"/>
    <lineage>
        <taxon>Bacteria</taxon>
        <taxon>Pseudomonadati</taxon>
        <taxon>Pseudomonadota</taxon>
        <taxon>Betaproteobacteria</taxon>
        <taxon>Burkholderiales</taxon>
        <taxon>Oxalobacteraceae</taxon>
        <taxon>Herbaspirillum</taxon>
    </lineage>
</organism>
<dbReference type="Pfam" id="PF13609">
    <property type="entry name" value="Porin_4"/>
    <property type="match status" value="1"/>
</dbReference>
<keyword evidence="10" id="KW-0998">Cell outer membrane</keyword>
<evidence type="ECO:0000259" key="12">
    <source>
        <dbReference type="Pfam" id="PF13609"/>
    </source>
</evidence>
<feature type="signal peptide" evidence="11">
    <location>
        <begin position="1"/>
        <end position="35"/>
    </location>
</feature>
<sequence length="405" mass="41864">MKTTNTPSPATRLSLQPLYLCAALLGAGAAMPVWAQSSVTLYGTVDLGLAYSSNQGGASNTYMNSGALNASKLGFMGSEDLGGGTSALFRLENGFSADTGAMSSGGVLFNRQSYVGLASTQWGQVTVGRQYTPYFQYVGGLGPTGVLTGATGAHPGDIDALDTTLRMNNSIVYTLPTLGGLQAGIQYGMGEQAGSAANGSSVSAALRYDYQAFSWSAGYTRIKNLASGNSAGNFGNVGSFANNSPINAGYASADSTQLLATAARYTWGDLMMGLNYSNVQYKPGVLSAFTQTATFNTVGLIASYNVNAALTLAAGYSYTAEKARNGISSPAKYNQLSLEQVYALSKRTALYAIQAYQRANGQTLRVGSSGTSIVDAVAAVGDSQNGTPSNGRGQFVAMLGIRHSF</sequence>
<keyword evidence="3" id="KW-0813">Transport</keyword>
<evidence type="ECO:0000256" key="10">
    <source>
        <dbReference type="ARBA" id="ARBA00023237"/>
    </source>
</evidence>
<evidence type="ECO:0000256" key="5">
    <source>
        <dbReference type="ARBA" id="ARBA00022692"/>
    </source>
</evidence>
<dbReference type="GO" id="GO:0015288">
    <property type="term" value="F:porin activity"/>
    <property type="evidence" value="ECO:0007669"/>
    <property type="project" value="UniProtKB-KW"/>
</dbReference>
<keyword evidence="7" id="KW-0406">Ion transport</keyword>
<dbReference type="Proteomes" id="UP000501648">
    <property type="component" value="Chromosome"/>
</dbReference>
<evidence type="ECO:0000256" key="8">
    <source>
        <dbReference type="ARBA" id="ARBA00023114"/>
    </source>
</evidence>
<evidence type="ECO:0000256" key="3">
    <source>
        <dbReference type="ARBA" id="ARBA00022448"/>
    </source>
</evidence>
<dbReference type="Gene3D" id="2.40.160.10">
    <property type="entry name" value="Porin"/>
    <property type="match status" value="1"/>
</dbReference>
<dbReference type="PANTHER" id="PTHR34501:SF9">
    <property type="entry name" value="MAJOR OUTER MEMBRANE PROTEIN P.IA"/>
    <property type="match status" value="1"/>
</dbReference>
<evidence type="ECO:0000313" key="14">
    <source>
        <dbReference type="Proteomes" id="UP000501648"/>
    </source>
</evidence>
<keyword evidence="5" id="KW-0812">Transmembrane</keyword>
<dbReference type="GO" id="GO:0046930">
    <property type="term" value="C:pore complex"/>
    <property type="evidence" value="ECO:0007669"/>
    <property type="project" value="UniProtKB-KW"/>
</dbReference>
<evidence type="ECO:0000313" key="13">
    <source>
        <dbReference type="EMBL" id="QJQ03598.1"/>
    </source>
</evidence>
<name>A0A6M3ZYB0_9BURK</name>
<evidence type="ECO:0000256" key="11">
    <source>
        <dbReference type="SAM" id="SignalP"/>
    </source>
</evidence>
<evidence type="ECO:0000256" key="9">
    <source>
        <dbReference type="ARBA" id="ARBA00023136"/>
    </source>
</evidence>
<evidence type="ECO:0000256" key="2">
    <source>
        <dbReference type="ARBA" id="ARBA00011233"/>
    </source>
</evidence>
<dbReference type="InterPro" id="IPR033900">
    <property type="entry name" value="Gram_neg_porin_domain"/>
</dbReference>
<keyword evidence="4" id="KW-1134">Transmembrane beta strand</keyword>
<accession>A0A6M3ZYB0</accession>
<dbReference type="GO" id="GO:0009279">
    <property type="term" value="C:cell outer membrane"/>
    <property type="evidence" value="ECO:0007669"/>
    <property type="project" value="UniProtKB-SubCell"/>
</dbReference>
<dbReference type="InterPro" id="IPR023614">
    <property type="entry name" value="Porin_dom_sf"/>
</dbReference>
<protein>
    <submittedName>
        <fullName evidence="13">Porin</fullName>
    </submittedName>
</protein>
<dbReference type="GO" id="GO:0006811">
    <property type="term" value="P:monoatomic ion transport"/>
    <property type="evidence" value="ECO:0007669"/>
    <property type="project" value="UniProtKB-KW"/>
</dbReference>
<dbReference type="EMBL" id="CP008956">
    <property type="protein sequence ID" value="QJQ03598.1"/>
    <property type="molecule type" value="Genomic_DNA"/>
</dbReference>
<dbReference type="InterPro" id="IPR050298">
    <property type="entry name" value="Gram-neg_bact_OMP"/>
</dbReference>
<dbReference type="CDD" id="cd00342">
    <property type="entry name" value="gram_neg_porins"/>
    <property type="match status" value="1"/>
</dbReference>
<comment type="subcellular location">
    <subcellularLocation>
        <location evidence="1">Cell outer membrane</location>
        <topology evidence="1">Multi-pass membrane protein</topology>
    </subcellularLocation>
</comment>
<evidence type="ECO:0000256" key="6">
    <source>
        <dbReference type="ARBA" id="ARBA00022729"/>
    </source>
</evidence>
<dbReference type="InterPro" id="IPR002299">
    <property type="entry name" value="Porin_Neis"/>
</dbReference>
<proteinExistence type="predicted"/>
<dbReference type="SUPFAM" id="SSF56935">
    <property type="entry name" value="Porins"/>
    <property type="match status" value="1"/>
</dbReference>